<dbReference type="EMBL" id="JAKZMM010000027">
    <property type="protein sequence ID" value="MCJ2381168.1"/>
    <property type="molecule type" value="Genomic_DNA"/>
</dbReference>
<reference evidence="1 2" key="1">
    <citation type="submission" date="2022-03" db="EMBL/GenBank/DDBJ databases">
        <title>Parabacteroides sp. nov. isolated from swine feces.</title>
        <authorList>
            <person name="Bak J.E."/>
        </authorList>
    </citation>
    <scope>NUCLEOTIDE SEQUENCE [LARGE SCALE GENOMIC DNA]</scope>
    <source>
        <strain evidence="1 2">AGMB00274</strain>
    </source>
</reference>
<name>A0ABT0C2R0_9BACT</name>
<evidence type="ECO:0000313" key="2">
    <source>
        <dbReference type="Proteomes" id="UP001165444"/>
    </source>
</evidence>
<accession>A0ABT0C2R0</accession>
<proteinExistence type="predicted"/>
<dbReference type="RefSeq" id="WP_243325487.1">
    <property type="nucleotide sequence ID" value="NZ_JAKZMM010000027.1"/>
</dbReference>
<comment type="caution">
    <text evidence="1">The sequence shown here is derived from an EMBL/GenBank/DDBJ whole genome shotgun (WGS) entry which is preliminary data.</text>
</comment>
<organism evidence="1 2">
    <name type="scientific">Parabacteroides faecalis</name>
    <dbReference type="NCBI Taxonomy" id="2924040"/>
    <lineage>
        <taxon>Bacteria</taxon>
        <taxon>Pseudomonadati</taxon>
        <taxon>Bacteroidota</taxon>
        <taxon>Bacteroidia</taxon>
        <taxon>Bacteroidales</taxon>
        <taxon>Tannerellaceae</taxon>
        <taxon>Parabacteroides</taxon>
    </lineage>
</organism>
<gene>
    <name evidence="1" type="ORF">MUN53_11170</name>
</gene>
<protein>
    <recommendedName>
        <fullName evidence="3">DUF4276 domain-containing protein</fullName>
    </recommendedName>
</protein>
<keyword evidence="2" id="KW-1185">Reference proteome</keyword>
<evidence type="ECO:0000313" key="1">
    <source>
        <dbReference type="EMBL" id="MCJ2381168.1"/>
    </source>
</evidence>
<dbReference type="Proteomes" id="UP001165444">
    <property type="component" value="Unassembled WGS sequence"/>
</dbReference>
<sequence>MNKRKIALFVEGQGELIFLREFLFRWYQFDTNRVGVTCYSLQAQRFNPVPYPIGDEQSENFFQIVNVGNDQTVLSKMLDESDRLTAQGYHKIVGLRDMFSKQYHQVCKNRMINEDINQNFINGALKTILNRKGANSNCSLHFAIMEFETWLLSMPACWQQMDSKLTYDFIQKHLGIDLSQDLEKTIYHPTVVLKNICHLINSDYDKHDKELETIMASLSKADFEALINSGKCHSFSSFVQTIIY</sequence>
<evidence type="ECO:0008006" key="3">
    <source>
        <dbReference type="Google" id="ProtNLM"/>
    </source>
</evidence>